<dbReference type="HOGENOM" id="CLU_2087802_0_0_1"/>
<dbReference type="GO" id="GO:0045717">
    <property type="term" value="P:negative regulation of fatty acid biosynthetic process"/>
    <property type="evidence" value="ECO:0007669"/>
    <property type="project" value="TreeGrafter"/>
</dbReference>
<dbReference type="OMA" id="NCLEWDA"/>
<dbReference type="SUPFAM" id="SSF50978">
    <property type="entry name" value="WD40 repeat-like"/>
    <property type="match status" value="1"/>
</dbReference>
<dbReference type="SMART" id="SM00320">
    <property type="entry name" value="WD40"/>
    <property type="match status" value="1"/>
</dbReference>
<dbReference type="InterPro" id="IPR045151">
    <property type="entry name" value="DCAF8"/>
</dbReference>
<evidence type="ECO:0000256" key="1">
    <source>
        <dbReference type="ARBA" id="ARBA00022574"/>
    </source>
</evidence>
<dbReference type="Pfam" id="PF00400">
    <property type="entry name" value="WD40"/>
    <property type="match status" value="1"/>
</dbReference>
<proteinExistence type="predicted"/>
<protein>
    <submittedName>
        <fullName evidence="3">WD_REPEATS_REGION domain-containing protein</fullName>
    </submittedName>
</protein>
<dbReference type="EnsemblMetazoa" id="RPRC009436-RA">
    <property type="protein sequence ID" value="RPRC009436-PA"/>
    <property type="gene ID" value="RPRC009436"/>
</dbReference>
<dbReference type="VEuPathDB" id="VectorBase:RPRC009436"/>
<sequence length="117" mass="13647">MSHTYSVPQFLRERELDARTCLPLQRRLHVTTDFINRLSLEKELDGHTGCVNCLEWDAHGRKLASASDDFHVIIWEPFTYRRLQTIQTGHHGNIFSVKVNHFDFGFIIPQQVLSEIV</sequence>
<dbReference type="PANTHER" id="PTHR15574:SF40">
    <property type="entry name" value="WD AND TETRATRICOPEPTIDE REPEATS PROTEIN 1"/>
    <property type="match status" value="1"/>
</dbReference>
<organism evidence="3 4">
    <name type="scientific">Rhodnius prolixus</name>
    <name type="common">Triatomid bug</name>
    <dbReference type="NCBI Taxonomy" id="13249"/>
    <lineage>
        <taxon>Eukaryota</taxon>
        <taxon>Metazoa</taxon>
        <taxon>Ecdysozoa</taxon>
        <taxon>Arthropoda</taxon>
        <taxon>Hexapoda</taxon>
        <taxon>Insecta</taxon>
        <taxon>Pterygota</taxon>
        <taxon>Neoptera</taxon>
        <taxon>Paraneoptera</taxon>
        <taxon>Hemiptera</taxon>
        <taxon>Heteroptera</taxon>
        <taxon>Panheteroptera</taxon>
        <taxon>Cimicomorpha</taxon>
        <taxon>Reduviidae</taxon>
        <taxon>Triatominae</taxon>
        <taxon>Rhodnius</taxon>
    </lineage>
</organism>
<dbReference type="GO" id="GO:0005737">
    <property type="term" value="C:cytoplasm"/>
    <property type="evidence" value="ECO:0007669"/>
    <property type="project" value="TreeGrafter"/>
</dbReference>
<dbReference type="AlphaFoldDB" id="T1HZG6"/>
<evidence type="ECO:0000313" key="4">
    <source>
        <dbReference type="Proteomes" id="UP000015103"/>
    </source>
</evidence>
<dbReference type="Gene3D" id="2.130.10.10">
    <property type="entry name" value="YVTN repeat-like/Quinoprotein amine dehydrogenase"/>
    <property type="match status" value="1"/>
</dbReference>
<dbReference type="InterPro" id="IPR015943">
    <property type="entry name" value="WD40/YVTN_repeat-like_dom_sf"/>
</dbReference>
<dbReference type="InParanoid" id="T1HZG6"/>
<evidence type="ECO:0000256" key="2">
    <source>
        <dbReference type="ARBA" id="ARBA00022737"/>
    </source>
</evidence>
<dbReference type="InterPro" id="IPR036322">
    <property type="entry name" value="WD40_repeat_dom_sf"/>
</dbReference>
<evidence type="ECO:0000313" key="3">
    <source>
        <dbReference type="EnsemblMetazoa" id="RPRC009436-PA"/>
    </source>
</evidence>
<dbReference type="InterPro" id="IPR001680">
    <property type="entry name" value="WD40_rpt"/>
</dbReference>
<dbReference type="EMBL" id="ACPB03016134">
    <property type="status" value="NOT_ANNOTATED_CDS"/>
    <property type="molecule type" value="Genomic_DNA"/>
</dbReference>
<keyword evidence="2" id="KW-0677">Repeat</keyword>
<dbReference type="PANTHER" id="PTHR15574">
    <property type="entry name" value="WD REPEAT DOMAIN-CONTAINING FAMILY"/>
    <property type="match status" value="1"/>
</dbReference>
<dbReference type="STRING" id="13249.T1HZG6"/>
<dbReference type="PROSITE" id="PS50294">
    <property type="entry name" value="WD_REPEATS_REGION"/>
    <property type="match status" value="1"/>
</dbReference>
<dbReference type="Proteomes" id="UP000015103">
    <property type="component" value="Unassembled WGS sequence"/>
</dbReference>
<name>T1HZG6_RHOPR</name>
<reference evidence="3" key="1">
    <citation type="submission" date="2015-05" db="UniProtKB">
        <authorList>
            <consortium name="EnsemblMetazoa"/>
        </authorList>
    </citation>
    <scope>IDENTIFICATION</scope>
</reference>
<keyword evidence="4" id="KW-1185">Reference proteome</keyword>
<dbReference type="PROSITE" id="PS50082">
    <property type="entry name" value="WD_REPEATS_2"/>
    <property type="match status" value="1"/>
</dbReference>
<keyword evidence="1" id="KW-0853">WD repeat</keyword>
<accession>T1HZG6</accession>
<dbReference type="eggNOG" id="KOG1310">
    <property type="taxonomic scope" value="Eukaryota"/>
</dbReference>
<dbReference type="GO" id="GO:0080008">
    <property type="term" value="C:Cul4-RING E3 ubiquitin ligase complex"/>
    <property type="evidence" value="ECO:0007669"/>
    <property type="project" value="TreeGrafter"/>
</dbReference>